<sequence>MKPQSLEFGCRSNSGRRH</sequence>
<name>A0A0A9H526_ARUDO</name>
<evidence type="ECO:0000313" key="1">
    <source>
        <dbReference type="EMBL" id="JAE32305.1"/>
    </source>
</evidence>
<protein>
    <submittedName>
        <fullName evidence="1">Uncharacterized protein</fullName>
    </submittedName>
</protein>
<reference evidence="1" key="2">
    <citation type="journal article" date="2015" name="Data Brief">
        <title>Shoot transcriptome of the giant reed, Arundo donax.</title>
        <authorList>
            <person name="Barrero R.A."/>
            <person name="Guerrero F.D."/>
            <person name="Moolhuijzen P."/>
            <person name="Goolsby J.A."/>
            <person name="Tidwell J."/>
            <person name="Bellgard S.E."/>
            <person name="Bellgard M.I."/>
        </authorList>
    </citation>
    <scope>NUCLEOTIDE SEQUENCE</scope>
    <source>
        <tissue evidence="1">Shoot tissue taken approximately 20 cm above the soil surface</tissue>
    </source>
</reference>
<reference evidence="1" key="1">
    <citation type="submission" date="2014-09" db="EMBL/GenBank/DDBJ databases">
        <authorList>
            <person name="Magalhaes I.L.F."/>
            <person name="Oliveira U."/>
            <person name="Santos F.R."/>
            <person name="Vidigal T.H.D.A."/>
            <person name="Brescovit A.D."/>
            <person name="Santos A.J."/>
        </authorList>
    </citation>
    <scope>NUCLEOTIDE SEQUENCE</scope>
    <source>
        <tissue evidence="1">Shoot tissue taken approximately 20 cm above the soil surface</tissue>
    </source>
</reference>
<proteinExistence type="predicted"/>
<organism evidence="1">
    <name type="scientific">Arundo donax</name>
    <name type="common">Giant reed</name>
    <name type="synonym">Donax arundinaceus</name>
    <dbReference type="NCBI Taxonomy" id="35708"/>
    <lineage>
        <taxon>Eukaryota</taxon>
        <taxon>Viridiplantae</taxon>
        <taxon>Streptophyta</taxon>
        <taxon>Embryophyta</taxon>
        <taxon>Tracheophyta</taxon>
        <taxon>Spermatophyta</taxon>
        <taxon>Magnoliopsida</taxon>
        <taxon>Liliopsida</taxon>
        <taxon>Poales</taxon>
        <taxon>Poaceae</taxon>
        <taxon>PACMAD clade</taxon>
        <taxon>Arundinoideae</taxon>
        <taxon>Arundineae</taxon>
        <taxon>Arundo</taxon>
    </lineage>
</organism>
<dbReference type="AlphaFoldDB" id="A0A0A9H526"/>
<accession>A0A0A9H526</accession>
<dbReference type="EMBL" id="GBRH01165591">
    <property type="protein sequence ID" value="JAE32305.1"/>
    <property type="molecule type" value="Transcribed_RNA"/>
</dbReference>